<evidence type="ECO:0000313" key="2">
    <source>
        <dbReference type="Proteomes" id="UP000249782"/>
    </source>
</evidence>
<dbReference type="InterPro" id="IPR020075">
    <property type="entry name" value="Uncharacterised_AF2234"/>
</dbReference>
<keyword evidence="2" id="KW-1185">Reference proteome</keyword>
<dbReference type="RefSeq" id="WP_112093326.1">
    <property type="nucleotide sequence ID" value="NZ_QLOE01000002.1"/>
</dbReference>
<proteinExistence type="predicted"/>
<reference evidence="1 2" key="1">
    <citation type="submission" date="2018-06" db="EMBL/GenBank/DDBJ databases">
        <title>Draft genome sequence of hyperthermophilic methanogen Methanothermobacter tenebrarum sp. MCM-B 1447.</title>
        <authorList>
            <person name="Pore S.D."/>
            <person name="Dagar S."/>
            <person name="Dhakephalkar P.K."/>
        </authorList>
    </citation>
    <scope>NUCLEOTIDE SEQUENCE [LARGE SCALE GENOMIC DNA]</scope>
    <source>
        <strain evidence="1 2">MCM B 1447</strain>
    </source>
</reference>
<accession>A0A328PA65</accession>
<name>A0A328PA65_9EURY</name>
<gene>
    <name evidence="1" type="ORF">DPC56_01575</name>
</gene>
<evidence type="ECO:0000313" key="1">
    <source>
        <dbReference type="EMBL" id="RAO79497.1"/>
    </source>
</evidence>
<organism evidence="1 2">
    <name type="scientific">Methanothermobacter tenebrarum</name>
    <dbReference type="NCBI Taxonomy" id="680118"/>
    <lineage>
        <taxon>Archaea</taxon>
        <taxon>Methanobacteriati</taxon>
        <taxon>Methanobacteriota</taxon>
        <taxon>Methanomada group</taxon>
        <taxon>Methanobacteria</taxon>
        <taxon>Methanobacteriales</taxon>
        <taxon>Methanobacteriaceae</taxon>
        <taxon>Methanothermobacter</taxon>
    </lineage>
</organism>
<protein>
    <submittedName>
        <fullName evidence="1">DUF2769 domain-containing protein</fullName>
    </submittedName>
</protein>
<dbReference type="Pfam" id="PF10967">
    <property type="entry name" value="DUF2769"/>
    <property type="match status" value="1"/>
</dbReference>
<dbReference type="AlphaFoldDB" id="A0A328PA65"/>
<sequence length="94" mass="10766">MDRFQEEYTRIMAMDKIEMQEEVKRLSEDCACPSCPSYKECDEKLFCILGESKCIKDEKGCLCPTCLVASTLGIGISRNFYCTRGSEMDQRTKP</sequence>
<comment type="caution">
    <text evidence="1">The sequence shown here is derived from an EMBL/GenBank/DDBJ whole genome shotgun (WGS) entry which is preliminary data.</text>
</comment>
<dbReference type="EMBL" id="QLOE01000002">
    <property type="protein sequence ID" value="RAO79497.1"/>
    <property type="molecule type" value="Genomic_DNA"/>
</dbReference>
<dbReference type="Proteomes" id="UP000249782">
    <property type="component" value="Unassembled WGS sequence"/>
</dbReference>
<dbReference type="OrthoDB" id="71341at2157"/>